<dbReference type="Pfam" id="PF02163">
    <property type="entry name" value="Peptidase_M50"/>
    <property type="match status" value="1"/>
</dbReference>
<evidence type="ECO:0000256" key="13">
    <source>
        <dbReference type="SAM" id="Phobius"/>
    </source>
</evidence>
<dbReference type="InterPro" id="IPR052348">
    <property type="entry name" value="Metallopeptidase_M50B"/>
</dbReference>
<accession>A0A9D1D6D3</accession>
<dbReference type="GO" id="GO:0008237">
    <property type="term" value="F:metallopeptidase activity"/>
    <property type="evidence" value="ECO:0007669"/>
    <property type="project" value="UniProtKB-KW"/>
</dbReference>
<dbReference type="GO" id="GO:0005886">
    <property type="term" value="C:plasma membrane"/>
    <property type="evidence" value="ECO:0007669"/>
    <property type="project" value="UniProtKB-SubCell"/>
</dbReference>
<dbReference type="PANTHER" id="PTHR35864">
    <property type="entry name" value="ZINC METALLOPROTEASE MJ0611-RELATED"/>
    <property type="match status" value="1"/>
</dbReference>
<feature type="domain" description="Peptidase M50" evidence="14">
    <location>
        <begin position="24"/>
        <end position="196"/>
    </location>
</feature>
<evidence type="ECO:0000256" key="4">
    <source>
        <dbReference type="ARBA" id="ARBA00022475"/>
    </source>
</evidence>
<evidence type="ECO:0000256" key="10">
    <source>
        <dbReference type="ARBA" id="ARBA00022989"/>
    </source>
</evidence>
<keyword evidence="9" id="KW-0862">Zinc</keyword>
<comment type="subcellular location">
    <subcellularLocation>
        <location evidence="2">Cell membrane</location>
        <topology evidence="2">Multi-pass membrane protein</topology>
    </subcellularLocation>
</comment>
<organism evidence="15 16">
    <name type="scientific">Candidatus Avoscillospira stercoripullorum</name>
    <dbReference type="NCBI Taxonomy" id="2840709"/>
    <lineage>
        <taxon>Bacteria</taxon>
        <taxon>Bacillati</taxon>
        <taxon>Bacillota</taxon>
        <taxon>Clostridia</taxon>
        <taxon>Eubacteriales</taxon>
        <taxon>Oscillospiraceae</taxon>
        <taxon>Oscillospiraceae incertae sedis</taxon>
        <taxon>Candidatus Avoscillospira</taxon>
    </lineage>
</organism>
<feature type="transmembrane region" description="Helical" evidence="13">
    <location>
        <begin position="65"/>
        <end position="84"/>
    </location>
</feature>
<evidence type="ECO:0000256" key="5">
    <source>
        <dbReference type="ARBA" id="ARBA00022670"/>
    </source>
</evidence>
<evidence type="ECO:0000256" key="6">
    <source>
        <dbReference type="ARBA" id="ARBA00022692"/>
    </source>
</evidence>
<reference evidence="15" key="2">
    <citation type="journal article" date="2021" name="PeerJ">
        <title>Extensive microbial diversity within the chicken gut microbiome revealed by metagenomics and culture.</title>
        <authorList>
            <person name="Gilroy R."/>
            <person name="Ravi A."/>
            <person name="Getino M."/>
            <person name="Pursley I."/>
            <person name="Horton D.L."/>
            <person name="Alikhan N.F."/>
            <person name="Baker D."/>
            <person name="Gharbi K."/>
            <person name="Hall N."/>
            <person name="Watson M."/>
            <person name="Adriaenssens E.M."/>
            <person name="Foster-Nyarko E."/>
            <person name="Jarju S."/>
            <person name="Secka A."/>
            <person name="Antonio M."/>
            <person name="Oren A."/>
            <person name="Chaudhuri R.R."/>
            <person name="La Ragione R."/>
            <person name="Hildebrand F."/>
            <person name="Pallen M.J."/>
        </authorList>
    </citation>
    <scope>NUCLEOTIDE SEQUENCE</scope>
    <source>
        <strain evidence="15">ChiHjej9B8-7071</strain>
    </source>
</reference>
<dbReference type="GO" id="GO:0006508">
    <property type="term" value="P:proteolysis"/>
    <property type="evidence" value="ECO:0007669"/>
    <property type="project" value="UniProtKB-KW"/>
</dbReference>
<feature type="transmembrane region" description="Helical" evidence="13">
    <location>
        <begin position="137"/>
        <end position="158"/>
    </location>
</feature>
<evidence type="ECO:0000256" key="9">
    <source>
        <dbReference type="ARBA" id="ARBA00022833"/>
    </source>
</evidence>
<dbReference type="GO" id="GO:0046872">
    <property type="term" value="F:metal ion binding"/>
    <property type="evidence" value="ECO:0007669"/>
    <property type="project" value="UniProtKB-KW"/>
</dbReference>
<evidence type="ECO:0000313" key="16">
    <source>
        <dbReference type="Proteomes" id="UP000824258"/>
    </source>
</evidence>
<evidence type="ECO:0000313" key="15">
    <source>
        <dbReference type="EMBL" id="HIR09296.1"/>
    </source>
</evidence>
<dbReference type="AlphaFoldDB" id="A0A9D1D6D3"/>
<keyword evidence="8" id="KW-0378">Hydrolase</keyword>
<keyword evidence="6 13" id="KW-0812">Transmembrane</keyword>
<protein>
    <submittedName>
        <fullName evidence="15">Site-2 protease family protein</fullName>
    </submittedName>
</protein>
<evidence type="ECO:0000256" key="12">
    <source>
        <dbReference type="ARBA" id="ARBA00023136"/>
    </source>
</evidence>
<sequence>MGGLTQWLAQLRLDSIWQTLVVVLASLFCITVHETCHGLAAYWMGDDTAKRMGRLTLNPLKHVDLVGLIMMALVHFGWAKPVPINMRRFRNPKAGMALTALAGPISNVLLALVALLLRSVVILVAMGTAHYGTLISYLILFFEYMAVLSAGLAVFNLFPIPPLDGSKVLFALLPDSSYDKLMRYEKYGMLLLVVLLFFNVLDTPLIFLREKLLDGLSWILTPVVRGLTKLLL</sequence>
<name>A0A9D1D6D3_9FIRM</name>
<dbReference type="Proteomes" id="UP000824258">
    <property type="component" value="Unassembled WGS sequence"/>
</dbReference>
<keyword evidence="11" id="KW-0482">Metalloprotease</keyword>
<evidence type="ECO:0000256" key="8">
    <source>
        <dbReference type="ARBA" id="ARBA00022801"/>
    </source>
</evidence>
<dbReference type="InterPro" id="IPR008915">
    <property type="entry name" value="Peptidase_M50"/>
</dbReference>
<feature type="transmembrane region" description="Helical" evidence="13">
    <location>
        <begin position="187"/>
        <end position="208"/>
    </location>
</feature>
<dbReference type="InterPro" id="IPR044537">
    <property type="entry name" value="Rip2-like"/>
</dbReference>
<dbReference type="EMBL" id="DVGD01000076">
    <property type="protein sequence ID" value="HIR09296.1"/>
    <property type="molecule type" value="Genomic_DNA"/>
</dbReference>
<keyword evidence="4" id="KW-1003">Cell membrane</keyword>
<feature type="transmembrane region" description="Helical" evidence="13">
    <location>
        <begin position="104"/>
        <end position="125"/>
    </location>
</feature>
<dbReference type="PANTHER" id="PTHR35864:SF1">
    <property type="entry name" value="ZINC METALLOPROTEASE YWHC-RELATED"/>
    <property type="match status" value="1"/>
</dbReference>
<comment type="caution">
    <text evidence="15">The sequence shown here is derived from an EMBL/GenBank/DDBJ whole genome shotgun (WGS) entry which is preliminary data.</text>
</comment>
<proteinExistence type="inferred from homology"/>
<reference evidence="15" key="1">
    <citation type="submission" date="2020-10" db="EMBL/GenBank/DDBJ databases">
        <authorList>
            <person name="Gilroy R."/>
        </authorList>
    </citation>
    <scope>NUCLEOTIDE SEQUENCE</scope>
    <source>
        <strain evidence="15">ChiHjej9B8-7071</strain>
    </source>
</reference>
<keyword evidence="10 13" id="KW-1133">Transmembrane helix</keyword>
<comment type="cofactor">
    <cofactor evidence="1">
        <name>Zn(2+)</name>
        <dbReference type="ChEBI" id="CHEBI:29105"/>
    </cofactor>
</comment>
<evidence type="ECO:0000256" key="11">
    <source>
        <dbReference type="ARBA" id="ARBA00023049"/>
    </source>
</evidence>
<dbReference type="CDD" id="cd06158">
    <property type="entry name" value="S2P-M50_like_1"/>
    <property type="match status" value="1"/>
</dbReference>
<evidence type="ECO:0000259" key="14">
    <source>
        <dbReference type="Pfam" id="PF02163"/>
    </source>
</evidence>
<evidence type="ECO:0000256" key="1">
    <source>
        <dbReference type="ARBA" id="ARBA00001947"/>
    </source>
</evidence>
<evidence type="ECO:0000256" key="7">
    <source>
        <dbReference type="ARBA" id="ARBA00022723"/>
    </source>
</evidence>
<keyword evidence="5 15" id="KW-0645">Protease</keyword>
<gene>
    <name evidence="15" type="ORF">IAA70_02710</name>
</gene>
<comment type="similarity">
    <text evidence="3">Belongs to the peptidase M50B family.</text>
</comment>
<evidence type="ECO:0000256" key="2">
    <source>
        <dbReference type="ARBA" id="ARBA00004651"/>
    </source>
</evidence>
<keyword evidence="7" id="KW-0479">Metal-binding</keyword>
<evidence type="ECO:0000256" key="3">
    <source>
        <dbReference type="ARBA" id="ARBA00007931"/>
    </source>
</evidence>
<feature type="transmembrane region" description="Helical" evidence="13">
    <location>
        <begin position="20"/>
        <end position="44"/>
    </location>
</feature>
<keyword evidence="12 13" id="KW-0472">Membrane</keyword>